<evidence type="ECO:0000313" key="3">
    <source>
        <dbReference type="Proteomes" id="UP000076727"/>
    </source>
</evidence>
<dbReference type="InterPro" id="IPR046496">
    <property type="entry name" value="DUF6589"/>
</dbReference>
<accession>A0A165KVJ6</accession>
<dbReference type="Proteomes" id="UP000076727">
    <property type="component" value="Unassembled WGS sequence"/>
</dbReference>
<dbReference type="STRING" id="1314783.A0A165KVJ6"/>
<dbReference type="AlphaFoldDB" id="A0A165KVJ6"/>
<feature type="non-terminal residue" evidence="2">
    <location>
        <position position="1"/>
    </location>
</feature>
<organism evidence="2 3">
    <name type="scientific">Daedalea quercina L-15889</name>
    <dbReference type="NCBI Taxonomy" id="1314783"/>
    <lineage>
        <taxon>Eukaryota</taxon>
        <taxon>Fungi</taxon>
        <taxon>Dikarya</taxon>
        <taxon>Basidiomycota</taxon>
        <taxon>Agaricomycotina</taxon>
        <taxon>Agaricomycetes</taxon>
        <taxon>Polyporales</taxon>
        <taxon>Fomitopsis</taxon>
    </lineage>
</organism>
<name>A0A165KVJ6_9APHY</name>
<dbReference type="OrthoDB" id="3207600at2759"/>
<dbReference type="EMBL" id="KV429168">
    <property type="protein sequence ID" value="KZT63639.1"/>
    <property type="molecule type" value="Genomic_DNA"/>
</dbReference>
<gene>
    <name evidence="2" type="ORF">DAEQUDRAFT_680057</name>
</gene>
<feature type="domain" description="DUF6589" evidence="1">
    <location>
        <begin position="136"/>
        <end position="465"/>
    </location>
</feature>
<keyword evidence="3" id="KW-1185">Reference proteome</keyword>
<evidence type="ECO:0000313" key="2">
    <source>
        <dbReference type="EMBL" id="KZT63639.1"/>
    </source>
</evidence>
<sequence length="468" mass="53000">LVAIMMLAFVRNRATNALALPLGLFFSISGTSSRVLNVLSNIGLSVSVTTIEDLKARISKDAIDLAVALITSGTIFYIIFDNINLYLRKFQEWISNRASMIHATNSAVVALPGIEAGALDLNKKLVMRGKRAKARFADIRPTRADGTHMKQAFGCLIGKLLVHYTPGSRGWKGCTEMLEAFSKARPTDRPLPVEKTDFRPFRVFDVNEGSKKGVIEVLKDMQERSTLTEEEWSGNTRIMQGDWLTARNLRVARRERVDDVDPMERLEYVEETSALWHFALQATHMLMRVHFGNSTIDRASLAAHKGLLRRTWDVAKPNYAAAKALIRHSLIARLLHCDLAEEITRRFTMAEPAVKAQKGGDDWMAHSIYFIRDALLFCEFEHAVAHADAGRVLRVLKYWAFSFEGAGQHNYARECVEVLVKWKYELPSGLRQALEKAWFVNRWGSPGRWIAADLYLEQCNYWVKVSVL</sequence>
<protein>
    <recommendedName>
        <fullName evidence="1">DUF6589 domain-containing protein</fullName>
    </recommendedName>
</protein>
<dbReference type="Pfam" id="PF20231">
    <property type="entry name" value="DUF6589"/>
    <property type="match status" value="1"/>
</dbReference>
<evidence type="ECO:0000259" key="1">
    <source>
        <dbReference type="Pfam" id="PF20231"/>
    </source>
</evidence>
<proteinExistence type="predicted"/>
<reference evidence="2 3" key="1">
    <citation type="journal article" date="2016" name="Mol. Biol. Evol.">
        <title>Comparative Genomics of Early-Diverging Mushroom-Forming Fungi Provides Insights into the Origins of Lignocellulose Decay Capabilities.</title>
        <authorList>
            <person name="Nagy L.G."/>
            <person name="Riley R."/>
            <person name="Tritt A."/>
            <person name="Adam C."/>
            <person name="Daum C."/>
            <person name="Floudas D."/>
            <person name="Sun H."/>
            <person name="Yadav J.S."/>
            <person name="Pangilinan J."/>
            <person name="Larsson K.H."/>
            <person name="Matsuura K."/>
            <person name="Barry K."/>
            <person name="Labutti K."/>
            <person name="Kuo R."/>
            <person name="Ohm R.A."/>
            <person name="Bhattacharya S.S."/>
            <person name="Shirouzu T."/>
            <person name="Yoshinaga Y."/>
            <person name="Martin F.M."/>
            <person name="Grigoriev I.V."/>
            <person name="Hibbett D.S."/>
        </authorList>
    </citation>
    <scope>NUCLEOTIDE SEQUENCE [LARGE SCALE GENOMIC DNA]</scope>
    <source>
        <strain evidence="2 3">L-15889</strain>
    </source>
</reference>